<dbReference type="NCBIfam" id="TIGR04183">
    <property type="entry name" value="Por_Secre_tail"/>
    <property type="match status" value="1"/>
</dbReference>
<proteinExistence type="predicted"/>
<evidence type="ECO:0000313" key="2">
    <source>
        <dbReference type="EMBL" id="MCA9755664.1"/>
    </source>
</evidence>
<reference evidence="2" key="1">
    <citation type="submission" date="2020-04" db="EMBL/GenBank/DDBJ databases">
        <authorList>
            <person name="Zhang T."/>
        </authorList>
    </citation>
    <scope>NUCLEOTIDE SEQUENCE</scope>
    <source>
        <strain evidence="2">HKST-UBA02</strain>
    </source>
</reference>
<dbReference type="InterPro" id="IPR025965">
    <property type="entry name" value="FlgD/Vpr_Ig-like"/>
</dbReference>
<feature type="domain" description="FlgD/Vpr Ig-like" evidence="1">
    <location>
        <begin position="560"/>
        <end position="622"/>
    </location>
</feature>
<reference evidence="2" key="2">
    <citation type="journal article" date="2021" name="Microbiome">
        <title>Successional dynamics and alternative stable states in a saline activated sludge microbial community over 9 years.</title>
        <authorList>
            <person name="Wang Y."/>
            <person name="Ye J."/>
            <person name="Ju F."/>
            <person name="Liu L."/>
            <person name="Boyd J.A."/>
            <person name="Deng Y."/>
            <person name="Parks D.H."/>
            <person name="Jiang X."/>
            <person name="Yin X."/>
            <person name="Woodcroft B.J."/>
            <person name="Tyson G.W."/>
            <person name="Hugenholtz P."/>
            <person name="Polz M.F."/>
            <person name="Zhang T."/>
        </authorList>
    </citation>
    <scope>NUCLEOTIDE SEQUENCE</scope>
    <source>
        <strain evidence="2">HKST-UBA02</strain>
    </source>
</reference>
<dbReference type="Pfam" id="PF13860">
    <property type="entry name" value="FlgD_ig"/>
    <property type="match status" value="1"/>
</dbReference>
<evidence type="ECO:0000259" key="1">
    <source>
        <dbReference type="Pfam" id="PF13860"/>
    </source>
</evidence>
<dbReference type="AlphaFoldDB" id="A0A956NAM3"/>
<accession>A0A956NAM3</accession>
<sequence length="634" mass="69055">MYCPRAASGIEANKLWFDRNEFNAIRYYGSSGGLSVPESDARHGYYGLTGFPTSWWNGTTTVVGAGTDVINGVPYRAIIENALAEPSSFKITVNSVDFTTPTGTIDFDIEVMETMADISNMWVRMAVTEDDVFYDSVDDWHQDVVRDMPADVALTVGTLGQIQNVQAQFDVDPTWVPEKMEVVIFIQDDDDKRIETSATTSPTADYALGYYALGERIAVGPAVGTYTYDRFRVYNMGTTTDTYTVSVAMEGAGSETWIGALCDDSICYGETFSTSLRPGEYAELYLDITPNSSGYANATVTLTQDNWPGDFPRTIGYTYMTNDLDVLFVDDDGGETHDNYYVDALAANSISYGFWPRGNGAPTAQLLDNFQVVVWGTAFAFPTLDESDRAALGTFLDNGGKLFLTGQDIGWELNDTGGDAYAWYQNYLHAIFVNDDTNDYTLNGVSGDPVSDGIDLVIQGGDGANNQDYPSDIDPGDEFASVIWTYDANRNAAIKADTGTYRVVYFAFGFEAIDNAADRQATMSRVINWLMNGAAEVGDELSSVGSWVAGSPNPLQAGATIQFAVPASGPADLRVFAADGRAIRTLFEGETTAGVHRVEWDGTDHAGNRVPAGVYFYRLKTEEGTQAEKTVVVD</sequence>
<organism evidence="2 3">
    <name type="scientific">Eiseniibacteriota bacterium</name>
    <dbReference type="NCBI Taxonomy" id="2212470"/>
    <lineage>
        <taxon>Bacteria</taxon>
        <taxon>Candidatus Eiseniibacteriota</taxon>
    </lineage>
</organism>
<dbReference type="InterPro" id="IPR029062">
    <property type="entry name" value="Class_I_gatase-like"/>
</dbReference>
<dbReference type="Proteomes" id="UP000739538">
    <property type="component" value="Unassembled WGS sequence"/>
</dbReference>
<dbReference type="InterPro" id="IPR013783">
    <property type="entry name" value="Ig-like_fold"/>
</dbReference>
<dbReference type="InterPro" id="IPR026444">
    <property type="entry name" value="Secre_tail"/>
</dbReference>
<protein>
    <submittedName>
        <fullName evidence="2">T9SS type A sorting domain-containing protein</fullName>
    </submittedName>
</protein>
<name>A0A956NAM3_UNCEI</name>
<evidence type="ECO:0000313" key="3">
    <source>
        <dbReference type="Proteomes" id="UP000739538"/>
    </source>
</evidence>
<gene>
    <name evidence="2" type="ORF">KDA27_07680</name>
</gene>
<dbReference type="EMBL" id="JAGQHS010000029">
    <property type="protein sequence ID" value="MCA9755664.1"/>
    <property type="molecule type" value="Genomic_DNA"/>
</dbReference>
<dbReference type="Gene3D" id="2.60.40.4070">
    <property type="match status" value="1"/>
</dbReference>
<dbReference type="SUPFAM" id="SSF52317">
    <property type="entry name" value="Class I glutamine amidotransferase-like"/>
    <property type="match status" value="1"/>
</dbReference>
<comment type="caution">
    <text evidence="2">The sequence shown here is derived from an EMBL/GenBank/DDBJ whole genome shotgun (WGS) entry which is preliminary data.</text>
</comment>
<dbReference type="Gene3D" id="2.60.40.10">
    <property type="entry name" value="Immunoglobulins"/>
    <property type="match status" value="1"/>
</dbReference>